<evidence type="ECO:0000313" key="12">
    <source>
        <dbReference type="EnsemblMetazoa" id="HelroP120046"/>
    </source>
</evidence>
<reference evidence="12" key="3">
    <citation type="submission" date="2015-06" db="UniProtKB">
        <authorList>
            <consortium name="EnsemblMetazoa"/>
        </authorList>
    </citation>
    <scope>IDENTIFICATION</scope>
</reference>
<dbReference type="InParanoid" id="T1EGP4"/>
<dbReference type="PANTHER" id="PTHR45695">
    <property type="entry name" value="LEUCOKININ RECEPTOR-RELATED"/>
    <property type="match status" value="1"/>
</dbReference>
<keyword evidence="6 8" id="KW-0675">Receptor</keyword>
<dbReference type="KEGG" id="hro:HELRODRAFT_120046"/>
<reference evidence="13" key="1">
    <citation type="submission" date="2012-12" db="EMBL/GenBank/DDBJ databases">
        <authorList>
            <person name="Hellsten U."/>
            <person name="Grimwood J."/>
            <person name="Chapman J.A."/>
            <person name="Shapiro H."/>
            <person name="Aerts A."/>
            <person name="Otillar R.P."/>
            <person name="Terry A.Y."/>
            <person name="Boore J.L."/>
            <person name="Simakov O."/>
            <person name="Marletaz F."/>
            <person name="Cho S.-J."/>
            <person name="Edsinger-Gonzales E."/>
            <person name="Havlak P."/>
            <person name="Kuo D.-H."/>
            <person name="Larsson T."/>
            <person name="Lv J."/>
            <person name="Arendt D."/>
            <person name="Savage R."/>
            <person name="Osoegawa K."/>
            <person name="de Jong P."/>
            <person name="Lindberg D.R."/>
            <person name="Seaver E.C."/>
            <person name="Weisblat D.A."/>
            <person name="Putnam N.H."/>
            <person name="Grigoriev I.V."/>
            <person name="Rokhsar D.S."/>
        </authorList>
    </citation>
    <scope>NUCLEOTIDE SEQUENCE</scope>
</reference>
<evidence type="ECO:0000313" key="13">
    <source>
        <dbReference type="Proteomes" id="UP000015101"/>
    </source>
</evidence>
<dbReference type="OrthoDB" id="2132067at2759"/>
<evidence type="ECO:0000256" key="4">
    <source>
        <dbReference type="ARBA" id="ARBA00023040"/>
    </source>
</evidence>
<evidence type="ECO:0000256" key="3">
    <source>
        <dbReference type="ARBA" id="ARBA00022989"/>
    </source>
</evidence>
<dbReference type="GeneID" id="20195744"/>
<feature type="transmembrane region" description="Helical" evidence="9">
    <location>
        <begin position="183"/>
        <end position="204"/>
    </location>
</feature>
<dbReference type="PROSITE" id="PS50262">
    <property type="entry name" value="G_PROTEIN_RECEP_F1_2"/>
    <property type="match status" value="1"/>
</dbReference>
<dbReference type="InterPro" id="IPR017452">
    <property type="entry name" value="GPCR_Rhodpsn_7TM"/>
</dbReference>
<evidence type="ECO:0000313" key="11">
    <source>
        <dbReference type="EMBL" id="ESO10327.1"/>
    </source>
</evidence>
<accession>T1EGP4</accession>
<evidence type="ECO:0000256" key="5">
    <source>
        <dbReference type="ARBA" id="ARBA00023136"/>
    </source>
</evidence>
<sequence>DDDDDLNETNHIETIIVSIVYGLTFLAGSVGNSLVIICILKFKKMRSVTNVFLLSLASADLLLVFACVPIKLAKWFTFTWDLGVVLCKLVHYIQNVSVICSVLTLTTISIERYYAILRPMQSRFNCTHHRAKKMVCFVWLLSTILATPILYGQQSLRAVGEDGDLFWCVKMWPSKAVERFFEIWMLVLVLIIPLSVMIFAYVGICRELWNVMAMRGSMVAR</sequence>
<comment type="subcellular location">
    <subcellularLocation>
        <location evidence="1">Membrane</location>
        <topology evidence="1">Multi-pass membrane protein</topology>
    </subcellularLocation>
</comment>
<dbReference type="Pfam" id="PF00001">
    <property type="entry name" value="7tm_1"/>
    <property type="match status" value="1"/>
</dbReference>
<dbReference type="HOGENOM" id="CLU_009579_6_6_1"/>
<evidence type="ECO:0000256" key="8">
    <source>
        <dbReference type="RuleBase" id="RU000688"/>
    </source>
</evidence>
<dbReference type="PRINTS" id="PR00237">
    <property type="entry name" value="GPCRRHODOPSN"/>
</dbReference>
<feature type="transmembrane region" description="Helical" evidence="9">
    <location>
        <begin position="92"/>
        <end position="114"/>
    </location>
</feature>
<proteinExistence type="inferred from homology"/>
<comment type="similarity">
    <text evidence="8">Belongs to the G-protein coupled receptor 1 family.</text>
</comment>
<feature type="transmembrane region" description="Helical" evidence="9">
    <location>
        <begin position="134"/>
        <end position="151"/>
    </location>
</feature>
<organism evidence="12 13">
    <name type="scientific">Helobdella robusta</name>
    <name type="common">Californian leech</name>
    <dbReference type="NCBI Taxonomy" id="6412"/>
    <lineage>
        <taxon>Eukaryota</taxon>
        <taxon>Metazoa</taxon>
        <taxon>Spiralia</taxon>
        <taxon>Lophotrochozoa</taxon>
        <taxon>Annelida</taxon>
        <taxon>Clitellata</taxon>
        <taxon>Hirudinea</taxon>
        <taxon>Rhynchobdellida</taxon>
        <taxon>Glossiphoniidae</taxon>
        <taxon>Helobdella</taxon>
    </lineage>
</organism>
<name>T1EGP4_HELRO</name>
<dbReference type="InterPro" id="IPR000276">
    <property type="entry name" value="GPCR_Rhodpsn"/>
</dbReference>
<evidence type="ECO:0000259" key="10">
    <source>
        <dbReference type="PROSITE" id="PS50262"/>
    </source>
</evidence>
<dbReference type="GO" id="GO:0007186">
    <property type="term" value="P:G protein-coupled receptor signaling pathway"/>
    <property type="evidence" value="ECO:0000318"/>
    <property type="project" value="GO_Central"/>
</dbReference>
<evidence type="ECO:0000256" key="2">
    <source>
        <dbReference type="ARBA" id="ARBA00022692"/>
    </source>
</evidence>
<protein>
    <recommendedName>
        <fullName evidence="10">G-protein coupled receptors family 1 profile domain-containing protein</fullName>
    </recommendedName>
</protein>
<feature type="transmembrane region" description="Helical" evidence="9">
    <location>
        <begin position="51"/>
        <end position="72"/>
    </location>
</feature>
<dbReference type="PANTHER" id="PTHR45695:SF9">
    <property type="entry name" value="LEUCOKININ RECEPTOR"/>
    <property type="match status" value="1"/>
</dbReference>
<dbReference type="STRING" id="6412.T1EGP4"/>
<keyword evidence="2 8" id="KW-0812">Transmembrane</keyword>
<feature type="domain" description="G-protein coupled receptors family 1 profile" evidence="10">
    <location>
        <begin position="31"/>
        <end position="221"/>
    </location>
</feature>
<dbReference type="EMBL" id="KB095891">
    <property type="protein sequence ID" value="ESO10327.1"/>
    <property type="molecule type" value="Genomic_DNA"/>
</dbReference>
<gene>
    <name evidence="12" type="primary">20195744</name>
    <name evidence="11" type="ORF">HELRODRAFT_120046</name>
</gene>
<reference evidence="11 13" key="2">
    <citation type="journal article" date="2013" name="Nature">
        <title>Insights into bilaterian evolution from three spiralian genomes.</title>
        <authorList>
            <person name="Simakov O."/>
            <person name="Marletaz F."/>
            <person name="Cho S.J."/>
            <person name="Edsinger-Gonzales E."/>
            <person name="Havlak P."/>
            <person name="Hellsten U."/>
            <person name="Kuo D.H."/>
            <person name="Larsson T."/>
            <person name="Lv J."/>
            <person name="Arendt D."/>
            <person name="Savage R."/>
            <person name="Osoegawa K."/>
            <person name="de Jong P."/>
            <person name="Grimwood J."/>
            <person name="Chapman J.A."/>
            <person name="Shapiro H."/>
            <person name="Aerts A."/>
            <person name="Otillar R.P."/>
            <person name="Terry A.Y."/>
            <person name="Boore J.L."/>
            <person name="Grigoriev I.V."/>
            <person name="Lindberg D.R."/>
            <person name="Seaver E.C."/>
            <person name="Weisblat D.A."/>
            <person name="Putnam N.H."/>
            <person name="Rokhsar D.S."/>
        </authorList>
    </citation>
    <scope>NUCLEOTIDE SEQUENCE</scope>
</reference>
<evidence type="ECO:0000256" key="9">
    <source>
        <dbReference type="SAM" id="Phobius"/>
    </source>
</evidence>
<dbReference type="SUPFAM" id="SSF81321">
    <property type="entry name" value="Family A G protein-coupled receptor-like"/>
    <property type="match status" value="1"/>
</dbReference>
<dbReference type="GO" id="GO:0004930">
    <property type="term" value="F:G protein-coupled receptor activity"/>
    <property type="evidence" value="ECO:0000318"/>
    <property type="project" value="GO_Central"/>
</dbReference>
<dbReference type="GO" id="GO:0032870">
    <property type="term" value="P:cellular response to hormone stimulus"/>
    <property type="evidence" value="ECO:0000318"/>
    <property type="project" value="GO_Central"/>
</dbReference>
<dbReference type="CTD" id="20195744"/>
<feature type="transmembrane region" description="Helical" evidence="9">
    <location>
        <begin position="15"/>
        <end position="39"/>
    </location>
</feature>
<keyword evidence="13" id="KW-1185">Reference proteome</keyword>
<dbReference type="PROSITE" id="PS00237">
    <property type="entry name" value="G_PROTEIN_RECEP_F1_1"/>
    <property type="match status" value="1"/>
</dbReference>
<evidence type="ECO:0000256" key="7">
    <source>
        <dbReference type="ARBA" id="ARBA00023224"/>
    </source>
</evidence>
<dbReference type="EnsemblMetazoa" id="HelroT120046">
    <property type="protein sequence ID" value="HelroP120046"/>
    <property type="gene ID" value="HelroG120046"/>
</dbReference>
<dbReference type="GO" id="GO:0005886">
    <property type="term" value="C:plasma membrane"/>
    <property type="evidence" value="ECO:0000318"/>
    <property type="project" value="GO_Central"/>
</dbReference>
<dbReference type="Proteomes" id="UP000015101">
    <property type="component" value="Unassembled WGS sequence"/>
</dbReference>
<evidence type="ECO:0000256" key="1">
    <source>
        <dbReference type="ARBA" id="ARBA00004141"/>
    </source>
</evidence>
<dbReference type="OMA" id="ETMARNC"/>
<keyword evidence="5 9" id="KW-0472">Membrane</keyword>
<keyword evidence="4 8" id="KW-0297">G-protein coupled receptor</keyword>
<keyword evidence="7 8" id="KW-0807">Transducer</keyword>
<dbReference type="Gene3D" id="1.20.1070.10">
    <property type="entry name" value="Rhodopsin 7-helix transmembrane proteins"/>
    <property type="match status" value="1"/>
</dbReference>
<evidence type="ECO:0000256" key="6">
    <source>
        <dbReference type="ARBA" id="ARBA00023170"/>
    </source>
</evidence>
<dbReference type="eggNOG" id="KOG3656">
    <property type="taxonomic scope" value="Eukaryota"/>
</dbReference>
<dbReference type="EMBL" id="AMQM01008973">
    <property type="status" value="NOT_ANNOTATED_CDS"/>
    <property type="molecule type" value="Genomic_DNA"/>
</dbReference>
<dbReference type="AlphaFoldDB" id="T1EGP4"/>
<dbReference type="RefSeq" id="XP_009011573.1">
    <property type="nucleotide sequence ID" value="XM_009013325.1"/>
</dbReference>
<keyword evidence="3 9" id="KW-1133">Transmembrane helix</keyword>